<evidence type="ECO:0000313" key="3">
    <source>
        <dbReference type="Proteomes" id="UP000198281"/>
    </source>
</evidence>
<protein>
    <recommendedName>
        <fullName evidence="1">Alpha/beta hydrolase domain-containing protein</fullName>
    </recommendedName>
</protein>
<organism evidence="2 3">
    <name type="scientific">Edaphosphingomonas laterariae</name>
    <dbReference type="NCBI Taxonomy" id="861865"/>
    <lineage>
        <taxon>Bacteria</taxon>
        <taxon>Pseudomonadati</taxon>
        <taxon>Pseudomonadota</taxon>
        <taxon>Alphaproteobacteria</taxon>
        <taxon>Sphingomonadales</taxon>
        <taxon>Rhizorhabdaceae</taxon>
        <taxon>Edaphosphingomonas</taxon>
    </lineage>
</organism>
<dbReference type="SUPFAM" id="SSF53474">
    <property type="entry name" value="alpha/beta-Hydrolases"/>
    <property type="match status" value="1"/>
</dbReference>
<sequence>MLERGICHLAAACLAATGLISMPSLLEARSVNGPIEGRITLGQGTFAHAPANYVVGEFFLDGTANAYSLGGDITADGKWQAETSGHAAYKTRMVVARPSDAAKFNGTVVVEWLNVSSGTDGAPDWNYLHRELVREGYAYVGVSSQKVGLEGGKMAMPGVLPVKQADPERYGSLAHPGDAYSYDIFSQAGLAIRDRKSGLLGSLKLDRILAMGESQSAAFLTTYVNTIDPQERVFDGFLIHSRFRGAAPIDGDFLSSMQARESSAAAKSVQIRADVRVPVLMFITETDLMAPMVGFLPARQGDSARIRTWEVAGTAHADTYTVVGSTIDSGSATSAQLARAFIPTAEIMGLSLGKPMNAAPQHHYVMEAALSALNSWVATGKAPPSAPTLSVADGAPPTLIVDRFGNSVGGVRSPWMDVPTAIFSGLGQSGPGFAMLFGTTFAFDESQLAELYPDGKRDYLAKFEASLRSAIEAGFILPADEIEIRNLAAEMYPGE</sequence>
<proteinExistence type="predicted"/>
<dbReference type="EMBL" id="FZOS01000031">
    <property type="protein sequence ID" value="SNT01757.1"/>
    <property type="molecule type" value="Genomic_DNA"/>
</dbReference>
<evidence type="ECO:0000259" key="1">
    <source>
        <dbReference type="Pfam" id="PF20091"/>
    </source>
</evidence>
<dbReference type="InterPro" id="IPR045394">
    <property type="entry name" value="Abhydrolase_dom"/>
</dbReference>
<feature type="domain" description="Alpha/beta hydrolase" evidence="1">
    <location>
        <begin position="44"/>
        <end position="484"/>
    </location>
</feature>
<keyword evidence="3" id="KW-1185">Reference proteome</keyword>
<dbReference type="Proteomes" id="UP000198281">
    <property type="component" value="Unassembled WGS sequence"/>
</dbReference>
<dbReference type="AlphaFoldDB" id="A0A239J7B7"/>
<dbReference type="InterPro" id="IPR029058">
    <property type="entry name" value="AB_hydrolase_fold"/>
</dbReference>
<name>A0A239J7B7_9SPHN</name>
<evidence type="ECO:0000313" key="2">
    <source>
        <dbReference type="EMBL" id="SNT01757.1"/>
    </source>
</evidence>
<gene>
    <name evidence="2" type="ORF">SAMN06295912_13117</name>
</gene>
<accession>A0A239J7B7</accession>
<dbReference type="Pfam" id="PF20091">
    <property type="entry name" value="Abhydrolase_10"/>
    <property type="match status" value="1"/>
</dbReference>
<reference evidence="3" key="1">
    <citation type="submission" date="2017-06" db="EMBL/GenBank/DDBJ databases">
        <authorList>
            <person name="Varghese N."/>
            <person name="Submissions S."/>
        </authorList>
    </citation>
    <scope>NUCLEOTIDE SEQUENCE [LARGE SCALE GENOMIC DNA]</scope>
    <source>
        <strain evidence="3">LNB2</strain>
    </source>
</reference>